<dbReference type="InterPro" id="IPR039261">
    <property type="entry name" value="FNR_nucleotide-bd"/>
</dbReference>
<dbReference type="InterPro" id="IPR012675">
    <property type="entry name" value="Beta-grasp_dom_sf"/>
</dbReference>
<evidence type="ECO:0000256" key="1">
    <source>
        <dbReference type="ARBA" id="ARBA00022630"/>
    </source>
</evidence>
<evidence type="ECO:0000259" key="7">
    <source>
        <dbReference type="PROSITE" id="PS51085"/>
    </source>
</evidence>
<keyword evidence="4" id="KW-0560">Oxidoreductase</keyword>
<dbReference type="CDD" id="cd00207">
    <property type="entry name" value="fer2"/>
    <property type="match status" value="1"/>
</dbReference>
<dbReference type="GO" id="GO:0016491">
    <property type="term" value="F:oxidoreductase activity"/>
    <property type="evidence" value="ECO:0007669"/>
    <property type="project" value="UniProtKB-KW"/>
</dbReference>
<dbReference type="SUPFAM" id="SSF52343">
    <property type="entry name" value="Ferredoxin reductase-like, C-terminal NADP-linked domain"/>
    <property type="match status" value="1"/>
</dbReference>
<evidence type="ECO:0000256" key="4">
    <source>
        <dbReference type="ARBA" id="ARBA00023002"/>
    </source>
</evidence>
<dbReference type="InterPro" id="IPR050415">
    <property type="entry name" value="MRET"/>
</dbReference>
<dbReference type="Gene3D" id="3.40.50.80">
    <property type="entry name" value="Nucleotide-binding domain of ferredoxin-NADP reductase (FNR) module"/>
    <property type="match status" value="1"/>
</dbReference>
<name>B1FUC5_PARG4</name>
<dbReference type="PROSITE" id="PS00197">
    <property type="entry name" value="2FE2S_FER_1"/>
    <property type="match status" value="1"/>
</dbReference>
<dbReference type="InterPro" id="IPR001041">
    <property type="entry name" value="2Fe-2S_ferredoxin-type"/>
</dbReference>
<dbReference type="InterPro" id="IPR006058">
    <property type="entry name" value="2Fe2S_fd_BS"/>
</dbReference>
<dbReference type="PRINTS" id="PR00409">
    <property type="entry name" value="PHDIOXRDTASE"/>
</dbReference>
<dbReference type="SUPFAM" id="SSF54292">
    <property type="entry name" value="2Fe-2S ferredoxin-like"/>
    <property type="match status" value="1"/>
</dbReference>
<dbReference type="Pfam" id="PF00111">
    <property type="entry name" value="Fer2"/>
    <property type="match status" value="1"/>
</dbReference>
<dbReference type="AlphaFoldDB" id="B1FUC5"/>
<accession>B1FUC5</accession>
<keyword evidence="3" id="KW-0479">Metal-binding</keyword>
<dbReference type="InterPro" id="IPR017927">
    <property type="entry name" value="FAD-bd_FR_type"/>
</dbReference>
<dbReference type="PROSITE" id="PS51085">
    <property type="entry name" value="2FE2S_FER_2"/>
    <property type="match status" value="1"/>
</dbReference>
<evidence type="ECO:0000256" key="3">
    <source>
        <dbReference type="ARBA" id="ARBA00022723"/>
    </source>
</evidence>
<dbReference type="GO" id="GO:0051537">
    <property type="term" value="F:2 iron, 2 sulfur cluster binding"/>
    <property type="evidence" value="ECO:0007669"/>
    <property type="project" value="UniProtKB-KW"/>
</dbReference>
<keyword evidence="5" id="KW-0408">Iron</keyword>
<evidence type="ECO:0000256" key="2">
    <source>
        <dbReference type="ARBA" id="ARBA00022714"/>
    </source>
</evidence>
<gene>
    <name evidence="9" type="ORF">BgramDRAFT_0743</name>
</gene>
<dbReference type="Proteomes" id="UP000005045">
    <property type="component" value="Unassembled WGS sequence"/>
</dbReference>
<dbReference type="Gene3D" id="2.40.30.10">
    <property type="entry name" value="Translation factors"/>
    <property type="match status" value="1"/>
</dbReference>
<protein>
    <submittedName>
        <fullName evidence="9">Ferredoxin</fullName>
    </submittedName>
</protein>
<reference evidence="9 10" key="1">
    <citation type="submission" date="2008-03" db="EMBL/GenBank/DDBJ databases">
        <title>Sequencing of the draft genome and assembly of Burkholderia graminis C4D1M.</title>
        <authorList>
            <consortium name="US DOE Joint Genome Institute (JGI-PGF)"/>
            <person name="Copeland A."/>
            <person name="Lucas S."/>
            <person name="Lapidus A."/>
            <person name="Glavina del Rio T."/>
            <person name="Dalin E."/>
            <person name="Tice H."/>
            <person name="Bruce D."/>
            <person name="Goodwin L."/>
            <person name="Pitluck S."/>
            <person name="Larimer F."/>
            <person name="Land M.L."/>
            <person name="Hauser L."/>
            <person name="Tiedje J."/>
            <person name="Richardson P."/>
        </authorList>
    </citation>
    <scope>NUCLEOTIDE SEQUENCE [LARGE SCALE GENOMIC DNA]</scope>
    <source>
        <strain evidence="10">ATCC 700544 / DSM 17151 / LMG 18924 / NCIMB 13744 / C4D1M</strain>
    </source>
</reference>
<dbReference type="PANTHER" id="PTHR47354">
    <property type="entry name" value="NADH OXIDOREDUCTASE HCR"/>
    <property type="match status" value="1"/>
</dbReference>
<dbReference type="Gene3D" id="3.10.20.30">
    <property type="match status" value="1"/>
</dbReference>
<keyword evidence="10" id="KW-1185">Reference proteome</keyword>
<evidence type="ECO:0000259" key="8">
    <source>
        <dbReference type="PROSITE" id="PS51384"/>
    </source>
</evidence>
<feature type="domain" description="FAD-binding FR-type" evidence="8">
    <location>
        <begin position="22"/>
        <end position="124"/>
    </location>
</feature>
<dbReference type="InterPro" id="IPR036010">
    <property type="entry name" value="2Fe-2S_ferredoxin-like_sf"/>
</dbReference>
<dbReference type="PROSITE" id="PS51384">
    <property type="entry name" value="FAD_FR"/>
    <property type="match status" value="1"/>
</dbReference>
<keyword evidence="6" id="KW-0411">Iron-sulfur</keyword>
<evidence type="ECO:0000313" key="10">
    <source>
        <dbReference type="Proteomes" id="UP000005045"/>
    </source>
</evidence>
<evidence type="ECO:0000313" key="9">
    <source>
        <dbReference type="EMBL" id="EDT12179.1"/>
    </source>
</evidence>
<feature type="domain" description="2Fe-2S ferredoxin-type" evidence="7">
    <location>
        <begin position="256"/>
        <end position="341"/>
    </location>
</feature>
<dbReference type="GO" id="GO:0046872">
    <property type="term" value="F:metal ion binding"/>
    <property type="evidence" value="ECO:0007669"/>
    <property type="project" value="UniProtKB-KW"/>
</dbReference>
<evidence type="ECO:0000256" key="5">
    <source>
        <dbReference type="ARBA" id="ARBA00023004"/>
    </source>
</evidence>
<keyword evidence="1" id="KW-0285">Flavoprotein</keyword>
<proteinExistence type="predicted"/>
<comment type="caution">
    <text evidence="9">The sequence shown here is derived from an EMBL/GenBank/DDBJ whole genome shotgun (WGS) entry which is preliminary data.</text>
</comment>
<dbReference type="PANTHER" id="PTHR47354:SF1">
    <property type="entry name" value="CARNITINE MONOOXYGENASE REDUCTASE SUBUNIT"/>
    <property type="match status" value="1"/>
</dbReference>
<keyword evidence="2" id="KW-0001">2Fe-2S</keyword>
<evidence type="ECO:0000256" key="6">
    <source>
        <dbReference type="ARBA" id="ARBA00023014"/>
    </source>
</evidence>
<dbReference type="SUPFAM" id="SSF63380">
    <property type="entry name" value="Riboflavin synthase domain-like"/>
    <property type="match status" value="1"/>
</dbReference>
<dbReference type="EMBL" id="ABLD01000002">
    <property type="protein sequence ID" value="EDT12179.1"/>
    <property type="molecule type" value="Genomic_DNA"/>
</dbReference>
<dbReference type="InterPro" id="IPR017938">
    <property type="entry name" value="Riboflavin_synthase-like_b-brl"/>
</dbReference>
<dbReference type="CDD" id="cd06185">
    <property type="entry name" value="PDR_like"/>
    <property type="match status" value="1"/>
</dbReference>
<sequence length="341" mass="36765">MRRGANLDSSFLKLSSESIMQAQALKVRVDALSEEAHGVRSFKISRLDGMDFERFEPGAHIDVTSPSGITRQYSLCGDPECVSSQVFAVKKEEQSRGGSRSLHEEVSIGTELQVGAPRNLFQLNDGASEHILIGAGIGITPLLSMAYRLAARGARFTLHYFARSEAHAAFMTLLTRAPFDSHVRLHFGVRRDALAAELDICLSEAGADAHVYTCGPAPFMDLVVDTAQKRLPADAIHLERFKAEPANETGTSLASFQVQLASTGQTVKVDEKTSIVDALATIGIEVDTSCGEGVCGTCMVDVISGEPEHRDHCLSKAERASNSVICCCVSRSRTPVLVLDL</sequence>
<organism evidence="9 10">
    <name type="scientific">Paraburkholderia graminis (strain ATCC 700544 / DSM 17151 / LMG 18924 / NCIMB 13744 / C4D1M)</name>
    <dbReference type="NCBI Taxonomy" id="396598"/>
    <lineage>
        <taxon>Bacteria</taxon>
        <taxon>Pseudomonadati</taxon>
        <taxon>Pseudomonadota</taxon>
        <taxon>Betaproteobacteria</taxon>
        <taxon>Burkholderiales</taxon>
        <taxon>Burkholderiaceae</taxon>
        <taxon>Paraburkholderia</taxon>
    </lineage>
</organism>